<dbReference type="PANTHER" id="PTHR40396:SF1">
    <property type="entry name" value="ATPASE AAA-TYPE CORE DOMAIN-CONTAINING PROTEIN"/>
    <property type="match status" value="1"/>
</dbReference>
<gene>
    <name evidence="2" type="ORF">C8N29_12313</name>
</gene>
<name>A0A2T5ITJ3_9GAMM</name>
<dbReference type="Proteomes" id="UP000244223">
    <property type="component" value="Unassembled WGS sequence"/>
</dbReference>
<dbReference type="InterPro" id="IPR027417">
    <property type="entry name" value="P-loop_NTPase"/>
</dbReference>
<dbReference type="GO" id="GO:0005524">
    <property type="term" value="F:ATP binding"/>
    <property type="evidence" value="ECO:0007669"/>
    <property type="project" value="InterPro"/>
</dbReference>
<evidence type="ECO:0000259" key="1">
    <source>
        <dbReference type="Pfam" id="PF13304"/>
    </source>
</evidence>
<dbReference type="Pfam" id="PF13304">
    <property type="entry name" value="AAA_21"/>
    <property type="match status" value="1"/>
</dbReference>
<dbReference type="SUPFAM" id="SSF52540">
    <property type="entry name" value="P-loop containing nucleoside triphosphate hydrolases"/>
    <property type="match status" value="1"/>
</dbReference>
<sequence length="372" mass="41417">MNIKEIRISGYKSVADISLKELSPYSVFAGPNGSGKSNFVDALMFVGAVIESGANAAIRRFNGFEQIHCYKFKKEKSRRFEFFLAADIDGISTEYTLRIHSMDKTPQLEESLKNNGSLIMERHRGKPPILKHPMKDDLSYELPNYPDEMSALMMMPDRDLYDYLLNIRVFRFDPLGAKTPDESNADASELHPHGHNVATMLATLESNADIRSQIIDWLELIVPGMTGVSTDKQKLNGGTVIKFKEEGVKAFFPANLISDGTIYALCIMTAVLSRASKIGMTFIEEPERGLHPKAIEQLVSLMRENAATEHPVFITTHSESVVRASNISELWLVNKIDGKTTIKAAASGQLDLQGMNLDTAWLTNLFDGGLPW</sequence>
<dbReference type="PIRSF" id="PIRSF029347">
    <property type="entry name" value="RecF"/>
    <property type="match status" value="1"/>
</dbReference>
<accession>A0A2T5ITJ3</accession>
<protein>
    <submittedName>
        <fullName evidence="2">Putative ATPase</fullName>
    </submittedName>
</protein>
<dbReference type="PANTHER" id="PTHR40396">
    <property type="entry name" value="ATPASE-LIKE PROTEIN"/>
    <property type="match status" value="1"/>
</dbReference>
<dbReference type="Gene3D" id="3.40.50.300">
    <property type="entry name" value="P-loop containing nucleotide triphosphate hydrolases"/>
    <property type="match status" value="1"/>
</dbReference>
<dbReference type="GO" id="GO:0016887">
    <property type="term" value="F:ATP hydrolysis activity"/>
    <property type="evidence" value="ECO:0007669"/>
    <property type="project" value="InterPro"/>
</dbReference>
<evidence type="ECO:0000313" key="3">
    <source>
        <dbReference type="Proteomes" id="UP000244223"/>
    </source>
</evidence>
<proteinExistence type="predicted"/>
<dbReference type="InterPro" id="IPR003959">
    <property type="entry name" value="ATPase_AAA_core"/>
</dbReference>
<comment type="caution">
    <text evidence="2">The sequence shown here is derived from an EMBL/GenBank/DDBJ whole genome shotgun (WGS) entry which is preliminary data.</text>
</comment>
<dbReference type="RefSeq" id="WP_107866911.1">
    <property type="nucleotide sequence ID" value="NZ_QAON01000023.1"/>
</dbReference>
<organism evidence="2 3">
    <name type="scientific">Agitococcus lubricus</name>
    <dbReference type="NCBI Taxonomy" id="1077255"/>
    <lineage>
        <taxon>Bacteria</taxon>
        <taxon>Pseudomonadati</taxon>
        <taxon>Pseudomonadota</taxon>
        <taxon>Gammaproteobacteria</taxon>
        <taxon>Moraxellales</taxon>
        <taxon>Moraxellaceae</taxon>
        <taxon>Agitococcus</taxon>
    </lineage>
</organism>
<dbReference type="AlphaFoldDB" id="A0A2T5ITJ3"/>
<evidence type="ECO:0000313" key="2">
    <source>
        <dbReference type="EMBL" id="PTQ87124.1"/>
    </source>
</evidence>
<keyword evidence="3" id="KW-1185">Reference proteome</keyword>
<dbReference type="OrthoDB" id="9803889at2"/>
<dbReference type="InterPro" id="IPR014555">
    <property type="entry name" value="RecF-like"/>
</dbReference>
<feature type="domain" description="ATPase AAA-type core" evidence="1">
    <location>
        <begin position="27"/>
        <end position="322"/>
    </location>
</feature>
<reference evidence="2 3" key="1">
    <citation type="submission" date="2018-04" db="EMBL/GenBank/DDBJ databases">
        <title>Genomic Encyclopedia of Archaeal and Bacterial Type Strains, Phase II (KMG-II): from individual species to whole genera.</title>
        <authorList>
            <person name="Goeker M."/>
        </authorList>
    </citation>
    <scope>NUCLEOTIDE SEQUENCE [LARGE SCALE GENOMIC DNA]</scope>
    <source>
        <strain evidence="2 3">DSM 5822</strain>
    </source>
</reference>
<dbReference type="EMBL" id="QAON01000023">
    <property type="protein sequence ID" value="PTQ87124.1"/>
    <property type="molecule type" value="Genomic_DNA"/>
</dbReference>